<dbReference type="AlphaFoldDB" id="A0A0P4WGD4"/>
<feature type="domain" description="RAP" evidence="1">
    <location>
        <begin position="624"/>
        <end position="681"/>
    </location>
</feature>
<dbReference type="InterPro" id="IPR013584">
    <property type="entry name" value="RAP"/>
</dbReference>
<name>A0A0P4WGD4_SCYOL</name>
<dbReference type="EMBL" id="GDRN01058295">
    <property type="protein sequence ID" value="JAI65612.1"/>
    <property type="molecule type" value="Transcribed_RNA"/>
</dbReference>
<dbReference type="Pfam" id="PF08373">
    <property type="entry name" value="RAP"/>
    <property type="match status" value="1"/>
</dbReference>
<accession>A0A0P4WGD4</accession>
<dbReference type="SMART" id="SM00952">
    <property type="entry name" value="RAP"/>
    <property type="match status" value="1"/>
</dbReference>
<evidence type="ECO:0000313" key="2">
    <source>
        <dbReference type="EMBL" id="JAI65612.1"/>
    </source>
</evidence>
<proteinExistence type="predicted"/>
<dbReference type="GO" id="GO:0044528">
    <property type="term" value="P:regulation of mitochondrial mRNA stability"/>
    <property type="evidence" value="ECO:0007669"/>
    <property type="project" value="TreeGrafter"/>
</dbReference>
<dbReference type="GO" id="GO:0005759">
    <property type="term" value="C:mitochondrial matrix"/>
    <property type="evidence" value="ECO:0007669"/>
    <property type="project" value="TreeGrafter"/>
</dbReference>
<dbReference type="PROSITE" id="PS51286">
    <property type="entry name" value="RAP"/>
    <property type="match status" value="1"/>
</dbReference>
<reference evidence="2" key="1">
    <citation type="submission" date="2015-09" db="EMBL/GenBank/DDBJ databases">
        <title>Scylla olivacea transcriptome.</title>
        <authorList>
            <person name="Ikhwanuddin M."/>
        </authorList>
    </citation>
    <scope>NUCLEOTIDE SEQUENCE</scope>
</reference>
<evidence type="ECO:0000259" key="1">
    <source>
        <dbReference type="PROSITE" id="PS51286"/>
    </source>
</evidence>
<dbReference type="GO" id="GO:0000963">
    <property type="term" value="P:mitochondrial RNA processing"/>
    <property type="evidence" value="ECO:0007669"/>
    <property type="project" value="TreeGrafter"/>
</dbReference>
<organism evidence="2">
    <name type="scientific">Scylla olivacea</name>
    <name type="common">Orange mud crab</name>
    <name type="synonym">Cancer olivacea</name>
    <dbReference type="NCBI Taxonomy" id="85551"/>
    <lineage>
        <taxon>Eukaryota</taxon>
        <taxon>Metazoa</taxon>
        <taxon>Ecdysozoa</taxon>
        <taxon>Arthropoda</taxon>
        <taxon>Crustacea</taxon>
        <taxon>Multicrustacea</taxon>
        <taxon>Malacostraca</taxon>
        <taxon>Eumalacostraca</taxon>
        <taxon>Eucarida</taxon>
        <taxon>Decapoda</taxon>
        <taxon>Pleocyemata</taxon>
        <taxon>Brachyura</taxon>
        <taxon>Eubrachyura</taxon>
        <taxon>Portunoidea</taxon>
        <taxon>Portunidae</taxon>
        <taxon>Portuninae</taxon>
        <taxon>Scylla</taxon>
    </lineage>
</organism>
<dbReference type="PANTHER" id="PTHR21228:SF40">
    <property type="entry name" value="LD45607P"/>
    <property type="match status" value="1"/>
</dbReference>
<dbReference type="PANTHER" id="PTHR21228">
    <property type="entry name" value="FAST LEU-RICH DOMAIN-CONTAINING"/>
    <property type="match status" value="1"/>
</dbReference>
<dbReference type="GO" id="GO:0003723">
    <property type="term" value="F:RNA binding"/>
    <property type="evidence" value="ECO:0007669"/>
    <property type="project" value="TreeGrafter"/>
</dbReference>
<sequence length="714" mass="81373">MCAQRLWPTVQALGRGLVSSRSEIIQQGVKAYNAQNFNPNHLSQGHSISSHDRFPLSQRIIHTSRGSFNKVVARSFHSGTVLLVKEFNDTENEHAHAVLRSLPAYHATTVAKEETSGSTFYHQYTFPPLDSEWARCSADEVANRFIATSQECRYRPMDLEDRKHSELCSALVRNLRQLSDNQLLQVLSALSLWPPTNATTTPNFVALWNALDQACTERINRWDMTRMFLVADHWYALRLSRISMYNIQMTKLLGRKVSTMGPTQLVQYLFYANLSRKLEPFIIKKDIEKRISEVLTQISIEELGVIAMGFFKTQTFLKNERLVQGIVKKTQENLDCVSDASLCAILKLLRKSIPVTQWKLLHSLLDSLVPQLDRLNHMCLLQVALLGNDLLVYHPQAIDIIASKFASDISSIRLKDIERITFALMLYNCVPPSRPDIFSLIAEELRKPERTMEINHYPKCFVSCVVYLTTLGFFPQDLISAALQPSMLNLLSMSRHYSDMGREVSELEWAMVIEGPPNYQGYRLNPDLRQQLTREYLGNLPVGSIKGMTHQEKLLIEVKEKLAAMLGGHEFLTITHVLPHVQTPDLVFCTDAEGQPVVLPQEYRDLAATDLKRPLGRPGEMQWNTVVVAGRNSFIRNTEELRGNVHMRKRQLSTLGYYVSVIPYMEYNRKSLRAKLSCLDRSLKEGSSLCLDGRVESAWVNLKASMEKQEEMIG</sequence>
<dbReference type="InterPro" id="IPR050870">
    <property type="entry name" value="FAST_kinase"/>
</dbReference>
<protein>
    <recommendedName>
        <fullName evidence="1">RAP domain-containing protein</fullName>
    </recommendedName>
</protein>
<dbReference type="GO" id="GO:0035770">
    <property type="term" value="C:ribonucleoprotein granule"/>
    <property type="evidence" value="ECO:0007669"/>
    <property type="project" value="TreeGrafter"/>
</dbReference>